<evidence type="ECO:0000259" key="13">
    <source>
        <dbReference type="PROSITE" id="PS50929"/>
    </source>
</evidence>
<dbReference type="EMBL" id="FOIT01000001">
    <property type="protein sequence ID" value="SEV82119.1"/>
    <property type="molecule type" value="Genomic_DNA"/>
</dbReference>
<evidence type="ECO:0000256" key="2">
    <source>
        <dbReference type="ARBA" id="ARBA00005417"/>
    </source>
</evidence>
<evidence type="ECO:0000313" key="14">
    <source>
        <dbReference type="EMBL" id="SEV82119.1"/>
    </source>
</evidence>
<evidence type="ECO:0000259" key="12">
    <source>
        <dbReference type="PROSITE" id="PS50893"/>
    </source>
</evidence>
<dbReference type="FunFam" id="1.20.1560.10:FF:000011">
    <property type="entry name" value="Multidrug ABC transporter ATP-binding protein"/>
    <property type="match status" value="1"/>
</dbReference>
<keyword evidence="6" id="KW-0547">Nucleotide-binding</keyword>
<evidence type="ECO:0000256" key="9">
    <source>
        <dbReference type="ARBA" id="ARBA00023136"/>
    </source>
</evidence>
<dbReference type="FunFam" id="3.40.50.300:FF:000218">
    <property type="entry name" value="Multidrug ABC transporter ATP-binding protein"/>
    <property type="match status" value="1"/>
</dbReference>
<comment type="subcellular location">
    <subcellularLocation>
        <location evidence="1">Cell membrane</location>
        <topology evidence="1">Multi-pass membrane protein</topology>
    </subcellularLocation>
</comment>
<dbReference type="SMART" id="SM00382">
    <property type="entry name" value="AAA"/>
    <property type="match status" value="1"/>
</dbReference>
<comment type="similarity">
    <text evidence="2">Belongs to the ABC transporter superfamily.</text>
</comment>
<dbReference type="CDD" id="cd03254">
    <property type="entry name" value="ABCC_Glucan_exporter_like"/>
    <property type="match status" value="1"/>
</dbReference>
<dbReference type="Pfam" id="PF00664">
    <property type="entry name" value="ABC_membrane"/>
    <property type="match status" value="1"/>
</dbReference>
<dbReference type="SUPFAM" id="SSF52540">
    <property type="entry name" value="P-loop containing nucleoside triphosphate hydrolases"/>
    <property type="match status" value="1"/>
</dbReference>
<organism evidence="14 15">
    <name type="scientific">Aliicoccus persicus</name>
    <dbReference type="NCBI Taxonomy" id="930138"/>
    <lineage>
        <taxon>Bacteria</taxon>
        <taxon>Bacillati</taxon>
        <taxon>Bacillota</taxon>
        <taxon>Bacilli</taxon>
        <taxon>Bacillales</taxon>
        <taxon>Staphylococcaceae</taxon>
        <taxon>Aliicoccus</taxon>
    </lineage>
</organism>
<reference evidence="14 15" key="1">
    <citation type="submission" date="2016-10" db="EMBL/GenBank/DDBJ databases">
        <authorList>
            <person name="Varghese N."/>
            <person name="Submissions S."/>
        </authorList>
    </citation>
    <scope>NUCLEOTIDE SEQUENCE [LARGE SCALE GENOMIC DNA]</scope>
    <source>
        <strain evidence="14 15">IBRC-M10081</strain>
    </source>
</reference>
<dbReference type="GO" id="GO:0016887">
    <property type="term" value="F:ATP hydrolysis activity"/>
    <property type="evidence" value="ECO:0007669"/>
    <property type="project" value="InterPro"/>
</dbReference>
<evidence type="ECO:0000256" key="1">
    <source>
        <dbReference type="ARBA" id="ARBA00004651"/>
    </source>
</evidence>
<dbReference type="PROSITE" id="PS50929">
    <property type="entry name" value="ABC_TM1F"/>
    <property type="match status" value="1"/>
</dbReference>
<evidence type="ECO:0000256" key="3">
    <source>
        <dbReference type="ARBA" id="ARBA00022448"/>
    </source>
</evidence>
<gene>
    <name evidence="14" type="ORF">SAMN05192557_0215</name>
</gene>
<comment type="function">
    <text evidence="10">May be involved in multidrug export. Transmembrane domains (TMD) form a pore in the cell membrane and the ATP-binding domain (NBD) is responsible for energy generation.</text>
</comment>
<dbReference type="GO" id="GO:0005886">
    <property type="term" value="C:plasma membrane"/>
    <property type="evidence" value="ECO:0007669"/>
    <property type="project" value="UniProtKB-SubCell"/>
</dbReference>
<accession>A0A662Z2W3</accession>
<feature type="domain" description="ABC transporter" evidence="12">
    <location>
        <begin position="376"/>
        <end position="612"/>
    </location>
</feature>
<feature type="transmembrane region" description="Helical" evidence="11">
    <location>
        <begin position="57"/>
        <end position="79"/>
    </location>
</feature>
<protein>
    <submittedName>
        <fullName evidence="14">ATP-binding cassette, subfamily B</fullName>
    </submittedName>
</protein>
<dbReference type="RefSeq" id="WP_091473036.1">
    <property type="nucleotide sequence ID" value="NZ_FOIT01000001.1"/>
</dbReference>
<dbReference type="GO" id="GO:0005524">
    <property type="term" value="F:ATP binding"/>
    <property type="evidence" value="ECO:0007669"/>
    <property type="project" value="UniProtKB-KW"/>
</dbReference>
<evidence type="ECO:0000256" key="6">
    <source>
        <dbReference type="ARBA" id="ARBA00022741"/>
    </source>
</evidence>
<dbReference type="AlphaFoldDB" id="A0A662Z2W3"/>
<dbReference type="Pfam" id="PF00005">
    <property type="entry name" value="ABC_tran"/>
    <property type="match status" value="1"/>
</dbReference>
<dbReference type="InterPro" id="IPR003439">
    <property type="entry name" value="ABC_transporter-like_ATP-bd"/>
</dbReference>
<dbReference type="Gene3D" id="3.40.50.300">
    <property type="entry name" value="P-loop containing nucleotide triphosphate hydrolases"/>
    <property type="match status" value="1"/>
</dbReference>
<dbReference type="InterPro" id="IPR011527">
    <property type="entry name" value="ABC1_TM_dom"/>
</dbReference>
<feature type="transmembrane region" description="Helical" evidence="11">
    <location>
        <begin position="295"/>
        <end position="322"/>
    </location>
</feature>
<feature type="transmembrane region" description="Helical" evidence="11">
    <location>
        <begin position="201"/>
        <end position="218"/>
    </location>
</feature>
<dbReference type="OrthoDB" id="9770415at2"/>
<evidence type="ECO:0000256" key="10">
    <source>
        <dbReference type="ARBA" id="ARBA00025074"/>
    </source>
</evidence>
<evidence type="ECO:0000256" key="11">
    <source>
        <dbReference type="SAM" id="Phobius"/>
    </source>
</evidence>
<dbReference type="PANTHER" id="PTHR43394:SF1">
    <property type="entry name" value="ATP-BINDING CASSETTE SUB-FAMILY B MEMBER 10, MITOCHONDRIAL"/>
    <property type="match status" value="1"/>
</dbReference>
<dbReference type="CDD" id="cd18547">
    <property type="entry name" value="ABC_6TM_Tm288_like"/>
    <property type="match status" value="1"/>
</dbReference>
<dbReference type="PROSITE" id="PS00211">
    <property type="entry name" value="ABC_TRANSPORTER_1"/>
    <property type="match status" value="1"/>
</dbReference>
<evidence type="ECO:0000313" key="15">
    <source>
        <dbReference type="Proteomes" id="UP000243605"/>
    </source>
</evidence>
<dbReference type="InterPro" id="IPR036640">
    <property type="entry name" value="ABC1_TM_sf"/>
</dbReference>
<keyword evidence="9 11" id="KW-0472">Membrane</keyword>
<evidence type="ECO:0000256" key="4">
    <source>
        <dbReference type="ARBA" id="ARBA00022475"/>
    </source>
</evidence>
<sequence length="614" mass="69019">MIKFFNEPFGFKKILTKEEIKGNVTRMDRHGRPIDQKANDIWGTLKRLWKFISHERILLLFIVIFVIGVALLSIAGPFLVGHIVDNYFIAGEMDGLMTILLILLAIYIGHAISQYVASFTMVGLAQRTVYRMRERLFSHMQVLSVRFFDKRQHGELMSRMTNDIETISQTLNSSFIQFTLSIVTLIGTVSVMIYLSPLLTVVTLTIIPLLFIGIRFVTSRTGPLYKKRQQRTGELNGYIEEIVSGQEIVKVFSQEETAIKDFDEKAANLRDTTFWAFLYAGMIPKIMNMLNNLGFTLVAGVGGLLVFYTDGIVTVGTIVIFAEYARQFTRPLADLANQFNQVLSAIAGAERVFGIIDTEPEDDSGEIEEKIIHGNIDFKNVVFSYDKDQSKPTINDLTFNIKAGESVALIGATGAGKTTVMQLLARFYEVDGGEILVDEINLNKYKRSTIRSQTAFVLQDPYLFEASIKDNIRYGKLDATDEEIIRAAKLANAHEFIMELENGYDTVLELDEGFVSQGQKQLLSIARAFITDPAILLLDEATSSIDTVTELKIQDALESLMKGRTSIIIAHRLNTIKAVDRIFVLENGEMLESGTEEELMAHGGRYYEMISNND</sequence>
<proteinExistence type="inferred from homology"/>
<keyword evidence="3" id="KW-0813">Transport</keyword>
<keyword evidence="15" id="KW-1185">Reference proteome</keyword>
<dbReference type="GO" id="GO:0015421">
    <property type="term" value="F:ABC-type oligopeptide transporter activity"/>
    <property type="evidence" value="ECO:0007669"/>
    <property type="project" value="TreeGrafter"/>
</dbReference>
<dbReference type="Proteomes" id="UP000243605">
    <property type="component" value="Unassembled WGS sequence"/>
</dbReference>
<evidence type="ECO:0000256" key="5">
    <source>
        <dbReference type="ARBA" id="ARBA00022692"/>
    </source>
</evidence>
<evidence type="ECO:0000256" key="7">
    <source>
        <dbReference type="ARBA" id="ARBA00022840"/>
    </source>
</evidence>
<feature type="transmembrane region" description="Helical" evidence="11">
    <location>
        <begin position="99"/>
        <end position="125"/>
    </location>
</feature>
<dbReference type="InterPro" id="IPR027417">
    <property type="entry name" value="P-loop_NTPase"/>
</dbReference>
<dbReference type="InterPro" id="IPR039421">
    <property type="entry name" value="Type_1_exporter"/>
</dbReference>
<dbReference type="SUPFAM" id="SSF90123">
    <property type="entry name" value="ABC transporter transmembrane region"/>
    <property type="match status" value="1"/>
</dbReference>
<feature type="transmembrane region" description="Helical" evidence="11">
    <location>
        <begin position="175"/>
        <end position="195"/>
    </location>
</feature>
<dbReference type="InterPro" id="IPR003593">
    <property type="entry name" value="AAA+_ATPase"/>
</dbReference>
<dbReference type="PROSITE" id="PS50893">
    <property type="entry name" value="ABC_TRANSPORTER_2"/>
    <property type="match status" value="1"/>
</dbReference>
<dbReference type="PANTHER" id="PTHR43394">
    <property type="entry name" value="ATP-DEPENDENT PERMEASE MDL1, MITOCHONDRIAL"/>
    <property type="match status" value="1"/>
</dbReference>
<name>A0A662Z2W3_9STAP</name>
<feature type="domain" description="ABC transmembrane type-1" evidence="13">
    <location>
        <begin position="60"/>
        <end position="344"/>
    </location>
</feature>
<keyword evidence="7 14" id="KW-0067">ATP-binding</keyword>
<keyword evidence="8 11" id="KW-1133">Transmembrane helix</keyword>
<keyword evidence="5 11" id="KW-0812">Transmembrane</keyword>
<dbReference type="InterPro" id="IPR017871">
    <property type="entry name" value="ABC_transporter-like_CS"/>
</dbReference>
<keyword evidence="4" id="KW-1003">Cell membrane</keyword>
<dbReference type="Gene3D" id="1.20.1560.10">
    <property type="entry name" value="ABC transporter type 1, transmembrane domain"/>
    <property type="match status" value="1"/>
</dbReference>
<evidence type="ECO:0000256" key="8">
    <source>
        <dbReference type="ARBA" id="ARBA00022989"/>
    </source>
</evidence>